<evidence type="ECO:0000256" key="1">
    <source>
        <dbReference type="SAM" id="MobiDB-lite"/>
    </source>
</evidence>
<dbReference type="GeneID" id="73292572"/>
<geneLocation type="plasmid" evidence="2 3">
    <name>unnamed3</name>
</geneLocation>
<organism evidence="2 3">
    <name type="scientific">Natronosalvus rutilus</name>
    <dbReference type="NCBI Taxonomy" id="2953753"/>
    <lineage>
        <taxon>Archaea</taxon>
        <taxon>Methanobacteriati</taxon>
        <taxon>Methanobacteriota</taxon>
        <taxon>Stenosarchaea group</taxon>
        <taxon>Halobacteria</taxon>
        <taxon>Halobacteriales</taxon>
        <taxon>Natrialbaceae</taxon>
        <taxon>Natronosalvus</taxon>
    </lineage>
</organism>
<protein>
    <submittedName>
        <fullName evidence="2">Uncharacterized protein</fullName>
    </submittedName>
</protein>
<accession>A0A9E7NDP5</accession>
<dbReference type="Proteomes" id="UP001056855">
    <property type="component" value="Plasmid unnamed3"/>
</dbReference>
<sequence>MSDDFPTPDGVELADETERPGEPLYPGTHTIVDRENEALTQGEVIQVWFETYADGFGTELVTAELLVIGDDGEGDIFAVPAHQDFSDTSRVYRLAGDLETIQAGYVIPVPDYDHEEGVLTVTREVMVQGNPKNDLIEARSQGIEGFWTHNGREL</sequence>
<name>A0A9E7NDP5_9EURY</name>
<dbReference type="RefSeq" id="WP_254161517.1">
    <property type="nucleotide sequence ID" value="NZ_CP100358.1"/>
</dbReference>
<keyword evidence="2" id="KW-0614">Plasmid</keyword>
<dbReference type="EMBL" id="CP100358">
    <property type="protein sequence ID" value="UTF55965.1"/>
    <property type="molecule type" value="Genomic_DNA"/>
</dbReference>
<evidence type="ECO:0000313" key="3">
    <source>
        <dbReference type="Proteomes" id="UP001056855"/>
    </source>
</evidence>
<keyword evidence="3" id="KW-1185">Reference proteome</keyword>
<gene>
    <name evidence="2" type="ORF">NGM29_20960</name>
</gene>
<proteinExistence type="predicted"/>
<reference evidence="2" key="1">
    <citation type="submission" date="2022-06" db="EMBL/GenBank/DDBJ databases">
        <title>Diverse halophilic archaea isolated from saline environments.</title>
        <authorList>
            <person name="Cui H.-L."/>
        </authorList>
    </citation>
    <scope>NUCLEOTIDE SEQUENCE</scope>
    <source>
        <strain evidence="2">WLHS1</strain>
        <plasmid evidence="2">unnamed3</plasmid>
    </source>
</reference>
<feature type="region of interest" description="Disordered" evidence="1">
    <location>
        <begin position="1"/>
        <end position="25"/>
    </location>
</feature>
<dbReference type="KEGG" id="sawl:NGM29_20960"/>
<dbReference type="AlphaFoldDB" id="A0A9E7NDP5"/>
<evidence type="ECO:0000313" key="2">
    <source>
        <dbReference type="EMBL" id="UTF55965.1"/>
    </source>
</evidence>